<proteinExistence type="predicted"/>
<name>A0A645ISX1_9ZZZZ</name>
<organism evidence="1">
    <name type="scientific">bioreactor metagenome</name>
    <dbReference type="NCBI Taxonomy" id="1076179"/>
    <lineage>
        <taxon>unclassified sequences</taxon>
        <taxon>metagenomes</taxon>
        <taxon>ecological metagenomes</taxon>
    </lineage>
</organism>
<protein>
    <submittedName>
        <fullName evidence="1">Uncharacterized protein</fullName>
    </submittedName>
</protein>
<accession>A0A645ISX1</accession>
<dbReference type="EMBL" id="VSSQ01114356">
    <property type="protein sequence ID" value="MPN50303.1"/>
    <property type="molecule type" value="Genomic_DNA"/>
</dbReference>
<comment type="caution">
    <text evidence="1">The sequence shown here is derived from an EMBL/GenBank/DDBJ whole genome shotgun (WGS) entry which is preliminary data.</text>
</comment>
<gene>
    <name evidence="1" type="ORF">SDC9_197929</name>
</gene>
<dbReference type="AlphaFoldDB" id="A0A645ISX1"/>
<reference evidence="1" key="1">
    <citation type="submission" date="2019-08" db="EMBL/GenBank/DDBJ databases">
        <authorList>
            <person name="Kucharzyk K."/>
            <person name="Murdoch R.W."/>
            <person name="Higgins S."/>
            <person name="Loffler F."/>
        </authorList>
    </citation>
    <scope>NUCLEOTIDE SEQUENCE</scope>
</reference>
<sequence>MVVEGRGNDLWEIAVNKSNMLNIPIATALAMDYPPKFDSSGSNGSKSYEFEFLLDWVYSYDVSLTASNLTFSTDFNDIYIKLVDLTAGTDITSFILVNNTQTIDISTLPIGCRYSIMMYVYDDEVLTPIATNYNFCKEGNGNN</sequence>
<evidence type="ECO:0000313" key="1">
    <source>
        <dbReference type="EMBL" id="MPN50303.1"/>
    </source>
</evidence>